<dbReference type="Proteomes" id="UP001159363">
    <property type="component" value="Chromosome 13"/>
</dbReference>
<sequence>MPLPLSSSYQCSKSGWINEELLLVWLQYFGAFCKPDPKNPVLLVLDNHSSQIALELYDVCLQNGMIMLSLPPHTSHRMQPLDDAFYPPLKKTYHKTRRRWIVNHPHEKLSPDELSGLFNITFMKVATVEKAVNGFRKTGIFPTDSDPSL</sequence>
<dbReference type="InterPro" id="IPR050863">
    <property type="entry name" value="CenT-Element_Derived"/>
</dbReference>
<proteinExistence type="predicted"/>
<name>A0ABQ9GCG5_9NEOP</name>
<dbReference type="InterPro" id="IPR004875">
    <property type="entry name" value="DDE_SF_endonuclease_dom"/>
</dbReference>
<evidence type="ECO:0000313" key="2">
    <source>
        <dbReference type="EMBL" id="KAJ8868754.1"/>
    </source>
</evidence>
<organism evidence="2 3">
    <name type="scientific">Dryococelus australis</name>
    <dbReference type="NCBI Taxonomy" id="614101"/>
    <lineage>
        <taxon>Eukaryota</taxon>
        <taxon>Metazoa</taxon>
        <taxon>Ecdysozoa</taxon>
        <taxon>Arthropoda</taxon>
        <taxon>Hexapoda</taxon>
        <taxon>Insecta</taxon>
        <taxon>Pterygota</taxon>
        <taxon>Neoptera</taxon>
        <taxon>Polyneoptera</taxon>
        <taxon>Phasmatodea</taxon>
        <taxon>Verophasmatodea</taxon>
        <taxon>Anareolatae</taxon>
        <taxon>Phasmatidae</taxon>
        <taxon>Eurycanthinae</taxon>
        <taxon>Dryococelus</taxon>
    </lineage>
</organism>
<feature type="domain" description="DDE-1" evidence="1">
    <location>
        <begin position="4"/>
        <end position="122"/>
    </location>
</feature>
<evidence type="ECO:0000313" key="3">
    <source>
        <dbReference type="Proteomes" id="UP001159363"/>
    </source>
</evidence>
<keyword evidence="3" id="KW-1185">Reference proteome</keyword>
<gene>
    <name evidence="2" type="ORF">PR048_030294</name>
</gene>
<dbReference type="PANTHER" id="PTHR19303:SF74">
    <property type="entry name" value="POGO TRANSPOSABLE ELEMENT WITH KRAB DOMAIN"/>
    <property type="match status" value="1"/>
</dbReference>
<dbReference type="PANTHER" id="PTHR19303">
    <property type="entry name" value="TRANSPOSON"/>
    <property type="match status" value="1"/>
</dbReference>
<protein>
    <recommendedName>
        <fullName evidence="1">DDE-1 domain-containing protein</fullName>
    </recommendedName>
</protein>
<accession>A0ABQ9GCG5</accession>
<reference evidence="2 3" key="1">
    <citation type="submission" date="2023-02" db="EMBL/GenBank/DDBJ databases">
        <title>LHISI_Scaffold_Assembly.</title>
        <authorList>
            <person name="Stuart O.P."/>
            <person name="Cleave R."/>
            <person name="Magrath M.J.L."/>
            <person name="Mikheyev A.S."/>
        </authorList>
    </citation>
    <scope>NUCLEOTIDE SEQUENCE [LARGE SCALE GENOMIC DNA]</scope>
    <source>
        <strain evidence="2">Daus_M_001</strain>
        <tissue evidence="2">Leg muscle</tissue>
    </source>
</reference>
<evidence type="ECO:0000259" key="1">
    <source>
        <dbReference type="Pfam" id="PF03184"/>
    </source>
</evidence>
<dbReference type="EMBL" id="JARBHB010000014">
    <property type="protein sequence ID" value="KAJ8868754.1"/>
    <property type="molecule type" value="Genomic_DNA"/>
</dbReference>
<dbReference type="Pfam" id="PF03184">
    <property type="entry name" value="DDE_1"/>
    <property type="match status" value="1"/>
</dbReference>
<comment type="caution">
    <text evidence="2">The sequence shown here is derived from an EMBL/GenBank/DDBJ whole genome shotgun (WGS) entry which is preliminary data.</text>
</comment>